<dbReference type="InterPro" id="IPR042401">
    <property type="entry name" value="SPMAP2-like"/>
</dbReference>
<evidence type="ECO:0000256" key="2">
    <source>
        <dbReference type="SAM" id="MobiDB-lite"/>
    </source>
</evidence>
<protein>
    <submittedName>
        <fullName evidence="3">Uncharacterized protein</fullName>
    </submittedName>
</protein>
<dbReference type="PANTHER" id="PTHR15901">
    <property type="entry name" value="TESTICULAR HAPLOID EXPRESSED GENE PROTEIN"/>
    <property type="match status" value="1"/>
</dbReference>
<evidence type="ECO:0000313" key="4">
    <source>
        <dbReference type="Proteomes" id="UP000092445"/>
    </source>
</evidence>
<dbReference type="VEuPathDB" id="VectorBase:GPAI027414"/>
<organism evidence="3 4">
    <name type="scientific">Glossina pallidipes</name>
    <name type="common">Tsetse fly</name>
    <dbReference type="NCBI Taxonomy" id="7398"/>
    <lineage>
        <taxon>Eukaryota</taxon>
        <taxon>Metazoa</taxon>
        <taxon>Ecdysozoa</taxon>
        <taxon>Arthropoda</taxon>
        <taxon>Hexapoda</taxon>
        <taxon>Insecta</taxon>
        <taxon>Pterygota</taxon>
        <taxon>Neoptera</taxon>
        <taxon>Endopterygota</taxon>
        <taxon>Diptera</taxon>
        <taxon>Brachycera</taxon>
        <taxon>Muscomorpha</taxon>
        <taxon>Hippoboscoidea</taxon>
        <taxon>Glossinidae</taxon>
        <taxon>Glossina</taxon>
    </lineage>
</organism>
<dbReference type="PANTHER" id="PTHR15901:SF16">
    <property type="entry name" value="TESTICULAR HAPLOID EXPRESSED GENE PROTEIN"/>
    <property type="match status" value="1"/>
</dbReference>
<dbReference type="SMART" id="SM00705">
    <property type="entry name" value="THEG"/>
    <property type="match status" value="4"/>
</dbReference>
<evidence type="ECO:0000313" key="3">
    <source>
        <dbReference type="EnsemblMetazoa" id="GPAI027414-PA"/>
    </source>
</evidence>
<proteinExistence type="predicted"/>
<dbReference type="InterPro" id="IPR006623">
    <property type="entry name" value="THEG"/>
</dbReference>
<name>A0A1A9ZWP0_GLOPL</name>
<evidence type="ECO:0000256" key="1">
    <source>
        <dbReference type="ARBA" id="ARBA00022737"/>
    </source>
</evidence>
<dbReference type="Pfam" id="PF14912">
    <property type="entry name" value="THEG"/>
    <property type="match status" value="2"/>
</dbReference>
<dbReference type="AlphaFoldDB" id="A0A1A9ZWP0"/>
<reference evidence="4" key="1">
    <citation type="submission" date="2014-03" db="EMBL/GenBank/DDBJ databases">
        <authorList>
            <person name="Aksoy S."/>
            <person name="Warren W."/>
            <person name="Wilson R.K."/>
        </authorList>
    </citation>
    <scope>NUCLEOTIDE SEQUENCE [LARGE SCALE GENOMIC DNA]</scope>
    <source>
        <strain evidence="4">IAEA</strain>
    </source>
</reference>
<dbReference type="Proteomes" id="UP000092445">
    <property type="component" value="Unassembled WGS sequence"/>
</dbReference>
<feature type="region of interest" description="Disordered" evidence="2">
    <location>
        <begin position="60"/>
        <end position="86"/>
    </location>
</feature>
<keyword evidence="4" id="KW-1185">Reference proteome</keyword>
<accession>A0A1A9ZWP0</accession>
<reference evidence="3" key="2">
    <citation type="submission" date="2020-05" db="UniProtKB">
        <authorList>
            <consortium name="EnsemblMetazoa"/>
        </authorList>
    </citation>
    <scope>IDENTIFICATION</scope>
    <source>
        <strain evidence="3">IAEA</strain>
    </source>
</reference>
<feature type="compositionally biased region" description="Low complexity" evidence="2">
    <location>
        <begin position="60"/>
        <end position="70"/>
    </location>
</feature>
<sequence length="230" mass="26709">MYVTAKNAKRKPPLRLMRDALRRWRWRWQWRQQRRRYSLAAEWWQFHGVSIVLKLTMSSKRTSSKSMTSKPASAKTSSRPLKKHEETEKLEWTLTLPMPKKYKVSKRTNNLAKPIRRDVAHLTKPFPTEIPAGVLKHRASKRILELSEPKHVADPFPLNVKANPFVVSPGALKYKASKRTKELAEAREYVSNHTRNDPFGISPAALIAKPKQRTIELAKPKNIKFLPSIF</sequence>
<dbReference type="EnsemblMetazoa" id="GPAI027414-RA">
    <property type="protein sequence ID" value="GPAI027414-PA"/>
    <property type="gene ID" value="GPAI027414"/>
</dbReference>
<keyword evidence="1" id="KW-0677">Repeat</keyword>